<dbReference type="InterPro" id="IPR021731">
    <property type="entry name" value="AMIN_dom"/>
</dbReference>
<dbReference type="SMART" id="SM00646">
    <property type="entry name" value="Ami_3"/>
    <property type="match status" value="1"/>
</dbReference>
<dbReference type="FunFam" id="3.40.630.40:FF:000005">
    <property type="entry name" value="N-acetylmuramoyl-L-alanine amidase (AmiA)"/>
    <property type="match status" value="1"/>
</dbReference>
<dbReference type="GO" id="GO:0030288">
    <property type="term" value="C:outer membrane-bounded periplasmic space"/>
    <property type="evidence" value="ECO:0007669"/>
    <property type="project" value="TreeGrafter"/>
</dbReference>
<dbReference type="AlphaFoldDB" id="A0A3B1CEY4"/>
<sequence>MRLNARHFYPIFLIVLGLSLFSDFPSGLAPSAQAASPHELHAKRDQKALKPSIIQNIRHSNNRKNTRVVIDLSQSVSYTVTRDPSSQTLVVKLEKSVLGKALRRKPALTVTGNTLQTIETTQKGAETVYIALRYKQLGSHKHLILDHPSRLVIDLYPPTKPLAAFTIKTIVIDPGHGGKDPGARSRSGLKEKDIALDISKRLKKLLENRLKKKVIMTRDRDVFISLKKRTEIANKNKADLFISVHINASTSRRLKGIEIYLLGRPSDKRALALAARENAETHKGVINFEKMILNDLERDFTKNASLELAHFTNNAIKKNLISKYPTKALGVKRAPFYVLNHTDMPAILAEISFLSNRKEEKRLRSSKYRQEAAEALLKGIQGYIRSVEAAS</sequence>
<dbReference type="SUPFAM" id="SSF53187">
    <property type="entry name" value="Zn-dependent exopeptidases"/>
    <property type="match status" value="1"/>
</dbReference>
<dbReference type="EC" id="3.5.1.28" evidence="3"/>
<name>A0A3B1CEY4_9ZZZZ</name>
<reference evidence="3" key="1">
    <citation type="submission" date="2018-06" db="EMBL/GenBank/DDBJ databases">
        <authorList>
            <person name="Zhirakovskaya E."/>
        </authorList>
    </citation>
    <scope>NUCLEOTIDE SEQUENCE</scope>
</reference>
<dbReference type="EMBL" id="UOGF01000042">
    <property type="protein sequence ID" value="VAX28769.1"/>
    <property type="molecule type" value="Genomic_DNA"/>
</dbReference>
<dbReference type="InterPro" id="IPR002508">
    <property type="entry name" value="MurNAc-LAA_cat"/>
</dbReference>
<dbReference type="PANTHER" id="PTHR30404:SF0">
    <property type="entry name" value="N-ACETYLMURAMOYL-L-ALANINE AMIDASE AMIC"/>
    <property type="match status" value="1"/>
</dbReference>
<feature type="domain" description="MurNAc-LAA" evidence="2">
    <location>
        <begin position="230"/>
        <end position="381"/>
    </location>
</feature>
<dbReference type="Pfam" id="PF01520">
    <property type="entry name" value="Amidase_3"/>
    <property type="match status" value="1"/>
</dbReference>
<evidence type="ECO:0000259" key="2">
    <source>
        <dbReference type="SMART" id="SM00646"/>
    </source>
</evidence>
<gene>
    <name evidence="3" type="ORF">MNBD_NITROSPIRAE01-628</name>
</gene>
<dbReference type="Gene3D" id="2.60.40.3500">
    <property type="match status" value="1"/>
</dbReference>
<accession>A0A3B1CEY4</accession>
<dbReference type="GO" id="GO:0008745">
    <property type="term" value="F:N-acetylmuramoyl-L-alanine amidase activity"/>
    <property type="evidence" value="ECO:0007669"/>
    <property type="project" value="UniProtKB-EC"/>
</dbReference>
<proteinExistence type="predicted"/>
<dbReference type="CDD" id="cd02696">
    <property type="entry name" value="MurNAc-LAA"/>
    <property type="match status" value="1"/>
</dbReference>
<evidence type="ECO:0000256" key="1">
    <source>
        <dbReference type="ARBA" id="ARBA00022801"/>
    </source>
</evidence>
<dbReference type="PANTHER" id="PTHR30404">
    <property type="entry name" value="N-ACETYLMURAMOYL-L-ALANINE AMIDASE"/>
    <property type="match status" value="1"/>
</dbReference>
<dbReference type="GO" id="GO:0009253">
    <property type="term" value="P:peptidoglycan catabolic process"/>
    <property type="evidence" value="ECO:0007669"/>
    <property type="project" value="InterPro"/>
</dbReference>
<evidence type="ECO:0000313" key="3">
    <source>
        <dbReference type="EMBL" id="VAX28769.1"/>
    </source>
</evidence>
<dbReference type="InterPro" id="IPR050695">
    <property type="entry name" value="N-acetylmuramoyl_amidase_3"/>
</dbReference>
<protein>
    <submittedName>
        <fullName evidence="3">N-acetylmuramoyl-L-alanine amidase</fullName>
        <ecNumber evidence="3">3.5.1.28</ecNumber>
    </submittedName>
</protein>
<organism evidence="3">
    <name type="scientific">hydrothermal vent metagenome</name>
    <dbReference type="NCBI Taxonomy" id="652676"/>
    <lineage>
        <taxon>unclassified sequences</taxon>
        <taxon>metagenomes</taxon>
        <taxon>ecological metagenomes</taxon>
    </lineage>
</organism>
<dbReference type="Gene3D" id="3.40.630.40">
    <property type="entry name" value="Zn-dependent exopeptidases"/>
    <property type="match status" value="1"/>
</dbReference>
<keyword evidence="1 3" id="KW-0378">Hydrolase</keyword>
<dbReference type="Pfam" id="PF11741">
    <property type="entry name" value="AMIN"/>
    <property type="match status" value="1"/>
</dbReference>